<comment type="similarity">
    <text evidence="2 3">Belongs to the RNase T2 family.</text>
</comment>
<evidence type="ECO:0000313" key="4">
    <source>
        <dbReference type="Proteomes" id="UP000515159"/>
    </source>
</evidence>
<dbReference type="Gene3D" id="3.90.730.10">
    <property type="entry name" value="Ribonuclease T2-like"/>
    <property type="match status" value="1"/>
</dbReference>
<reference evidence="5" key="1">
    <citation type="submission" date="2025-08" db="UniProtKB">
        <authorList>
            <consortium name="RefSeq"/>
        </authorList>
    </citation>
    <scope>IDENTIFICATION</scope>
</reference>
<protein>
    <submittedName>
        <fullName evidence="5">Ribonuclease T2-like</fullName>
    </submittedName>
</protein>
<dbReference type="InterPro" id="IPR036430">
    <property type="entry name" value="RNase_T2-like_sf"/>
</dbReference>
<dbReference type="InterPro" id="IPR018188">
    <property type="entry name" value="RNase_T2_His_AS_1"/>
</dbReference>
<keyword evidence="4" id="KW-1185">Reference proteome</keyword>
<dbReference type="GO" id="GO:0005576">
    <property type="term" value="C:extracellular region"/>
    <property type="evidence" value="ECO:0007669"/>
    <property type="project" value="TreeGrafter"/>
</dbReference>
<dbReference type="GO" id="GO:0043202">
    <property type="term" value="C:lysosomal lumen"/>
    <property type="evidence" value="ECO:0007669"/>
    <property type="project" value="UniProtKB-SubCell"/>
</dbReference>
<organism evidence="4 5">
    <name type="scientific">Geotrypetes seraphini</name>
    <name type="common">Gaboon caecilian</name>
    <name type="synonym">Caecilia seraphini</name>
    <dbReference type="NCBI Taxonomy" id="260995"/>
    <lineage>
        <taxon>Eukaryota</taxon>
        <taxon>Metazoa</taxon>
        <taxon>Chordata</taxon>
        <taxon>Craniata</taxon>
        <taxon>Vertebrata</taxon>
        <taxon>Euteleostomi</taxon>
        <taxon>Amphibia</taxon>
        <taxon>Gymnophiona</taxon>
        <taxon>Geotrypetes</taxon>
    </lineage>
</organism>
<dbReference type="PANTHER" id="PTHR11240">
    <property type="entry name" value="RIBONUCLEASE T2"/>
    <property type="match status" value="1"/>
</dbReference>
<gene>
    <name evidence="5" type="primary">LOC117365793</name>
</gene>
<dbReference type="InParanoid" id="A0A6P8S305"/>
<dbReference type="GO" id="GO:0006401">
    <property type="term" value="P:RNA catabolic process"/>
    <property type="evidence" value="ECO:0007669"/>
    <property type="project" value="TreeGrafter"/>
</dbReference>
<evidence type="ECO:0000313" key="5">
    <source>
        <dbReference type="RefSeq" id="XP_033812515.1"/>
    </source>
</evidence>
<dbReference type="GeneID" id="117365793"/>
<dbReference type="RefSeq" id="XP_033812515.1">
    <property type="nucleotide sequence ID" value="XM_033956624.1"/>
</dbReference>
<dbReference type="Pfam" id="PF00445">
    <property type="entry name" value="Ribonuclease_T2"/>
    <property type="match status" value="1"/>
</dbReference>
<dbReference type="InterPro" id="IPR001568">
    <property type="entry name" value="RNase_T2-like"/>
</dbReference>
<accession>A0A6P8S305</accession>
<dbReference type="PANTHER" id="PTHR11240:SF85">
    <property type="entry name" value="RIBONUCLEASE T2"/>
    <property type="match status" value="1"/>
</dbReference>
<proteinExistence type="inferred from homology"/>
<dbReference type="KEGG" id="gsh:117365793"/>
<dbReference type="GO" id="GO:0003723">
    <property type="term" value="F:RNA binding"/>
    <property type="evidence" value="ECO:0007669"/>
    <property type="project" value="InterPro"/>
</dbReference>
<dbReference type="AlphaFoldDB" id="A0A6P8S305"/>
<evidence type="ECO:0000256" key="3">
    <source>
        <dbReference type="RuleBase" id="RU004328"/>
    </source>
</evidence>
<dbReference type="SUPFAM" id="SSF55895">
    <property type="entry name" value="Ribonuclease Rh-like"/>
    <property type="match status" value="1"/>
</dbReference>
<name>A0A6P8S305_GEOSA</name>
<evidence type="ECO:0000256" key="1">
    <source>
        <dbReference type="ARBA" id="ARBA00004227"/>
    </source>
</evidence>
<comment type="subcellular location">
    <subcellularLocation>
        <location evidence="1">Lysosome lumen</location>
    </subcellularLocation>
</comment>
<dbReference type="PROSITE" id="PS00530">
    <property type="entry name" value="RNASE_T2_1"/>
    <property type="match status" value="1"/>
</dbReference>
<dbReference type="OrthoDB" id="435754at2759"/>
<evidence type="ECO:0000256" key="2">
    <source>
        <dbReference type="ARBA" id="ARBA00007469"/>
    </source>
</evidence>
<sequence>MSNVNSGARSLPGSDDYKVMALLCVLLLLWSCALTDTVYKDFWKEEDKQKFGFCDWKCMLFVQLWPGSFCVFLEKRFDCMIPEYVNTWTIHGLWPSDVMNCCSCWHLFQSDLQNLETQLSLYWPSFINNASFIFWKNEWHKHGSCAACVETLGSPSKYFGTALKLHTFYSLDKAFQTAGIVPSCDRSYSYKDLSGTLLSAFREFPELQCVMDKEGHEVLVQVKISLHRNFSAGCKDFQGALNPSSSPYRPCNKTANIYYFPINRKTPRDPCP</sequence>
<dbReference type="Proteomes" id="UP000515159">
    <property type="component" value="Chromosome 8"/>
</dbReference>
<dbReference type="GO" id="GO:0033897">
    <property type="term" value="F:ribonuclease T2 activity"/>
    <property type="evidence" value="ECO:0007669"/>
    <property type="project" value="InterPro"/>
</dbReference>